<evidence type="ECO:0000313" key="1">
    <source>
        <dbReference type="EMBL" id="SQB97969.1"/>
    </source>
</evidence>
<sequence>MLKAQITNFSYVKTWREKLETFKFKNINDLPSKALVNFNNKKFALSKWVSPKRTRSYPYARIYDTFDIGANKIITIIPLIKDEGINGDMDYLQWDTISLMSLLNVYVIIGFYDEAQPHLKKIDKITNQHFNNEYILEQLKLLSNYHQSALHWNLNQLNNKNLSTLANLAKNAYENISKKLNATLHNPQNINKFAQKISQSRESFMEFSRVKAKQAQNRESLTLQPKENIGIGQKSKIVIENYLGGQYFFTVDDVLLRNDILYLCESKHSKNTLLPSNDDIKDGLLKLMLYNNLSKIDGYARFKIVLRLTSNHLQDSIILPSENLDSFIKNNGFSDSQIVTLKALNIESKQNHFEIWINNER</sequence>
<proteinExistence type="predicted"/>
<dbReference type="EMBL" id="UAWL01000006">
    <property type="protein sequence ID" value="SQB97969.1"/>
    <property type="molecule type" value="Genomic_DNA"/>
</dbReference>
<dbReference type="REBASE" id="431808">
    <property type="entry name" value="Hfe13102IIIP"/>
</dbReference>
<dbReference type="Proteomes" id="UP000250166">
    <property type="component" value="Unassembled WGS sequence"/>
</dbReference>
<accession>A0A2X3DEK4</accession>
<dbReference type="RefSeq" id="WP_112058320.1">
    <property type="nucleotide sequence ID" value="NZ_UAWL01000006.1"/>
</dbReference>
<gene>
    <name evidence="1" type="ORF">NCTC13102_00416</name>
</gene>
<protein>
    <submittedName>
        <fullName evidence="1">Uncharacterized protein</fullName>
    </submittedName>
</protein>
<reference evidence="1 2" key="1">
    <citation type="submission" date="2018-06" db="EMBL/GenBank/DDBJ databases">
        <authorList>
            <consortium name="Pathogen Informatics"/>
            <person name="Doyle S."/>
        </authorList>
    </citation>
    <scope>NUCLEOTIDE SEQUENCE [LARGE SCALE GENOMIC DNA]</scope>
    <source>
        <strain evidence="1 2">NCTC13102</strain>
    </source>
</reference>
<evidence type="ECO:0000313" key="2">
    <source>
        <dbReference type="Proteomes" id="UP000250166"/>
    </source>
</evidence>
<name>A0A2X3DEK4_9HELI</name>
<organism evidence="1 2">
    <name type="scientific">Helicobacter fennelliae</name>
    <dbReference type="NCBI Taxonomy" id="215"/>
    <lineage>
        <taxon>Bacteria</taxon>
        <taxon>Pseudomonadati</taxon>
        <taxon>Campylobacterota</taxon>
        <taxon>Epsilonproteobacteria</taxon>
        <taxon>Campylobacterales</taxon>
        <taxon>Helicobacteraceae</taxon>
        <taxon>Helicobacter</taxon>
    </lineage>
</organism>
<dbReference type="AlphaFoldDB" id="A0A2X3DEK4"/>